<evidence type="ECO:0000313" key="6">
    <source>
        <dbReference type="Proteomes" id="UP000622533"/>
    </source>
</evidence>
<protein>
    <recommendedName>
        <fullName evidence="4">Zinc finger FPG/IleRS-type domain-containing protein</fullName>
    </recommendedName>
</protein>
<name>A0A8J6ZNN2_DESMC</name>
<reference evidence="5" key="1">
    <citation type="submission" date="2020-10" db="EMBL/GenBank/DDBJ databases">
        <authorList>
            <person name="Castelo-Branco R."/>
            <person name="Eusebio N."/>
            <person name="Adriana R."/>
            <person name="Vieira A."/>
            <person name="Brugerolle De Fraissinette N."/>
            <person name="Rezende De Castro R."/>
            <person name="Schneider M.P."/>
            <person name="Vasconcelos V."/>
            <person name="Leao P.N."/>
        </authorList>
    </citation>
    <scope>NUCLEOTIDE SEQUENCE</scope>
    <source>
        <strain evidence="5">LEGE 12446</strain>
    </source>
</reference>
<dbReference type="Pfam" id="PF06827">
    <property type="entry name" value="zf-FPG_IleRS"/>
    <property type="match status" value="1"/>
</dbReference>
<dbReference type="GO" id="GO:0005524">
    <property type="term" value="F:ATP binding"/>
    <property type="evidence" value="ECO:0007669"/>
    <property type="project" value="UniProtKB-KW"/>
</dbReference>
<dbReference type="InterPro" id="IPR009080">
    <property type="entry name" value="tRNAsynth_Ia_anticodon-bd"/>
</dbReference>
<dbReference type="InterPro" id="IPR010663">
    <property type="entry name" value="Znf_FPG/IleRS"/>
</dbReference>
<dbReference type="EMBL" id="JADEXS010000079">
    <property type="protein sequence ID" value="MBE9022431.1"/>
    <property type="molecule type" value="Genomic_DNA"/>
</dbReference>
<sequence>MNADGEKCDRCWNYSTHVGESAEHPLICDRCVAALAGEF</sequence>
<dbReference type="Gene3D" id="1.10.730.20">
    <property type="match status" value="1"/>
</dbReference>
<organism evidence="5 6">
    <name type="scientific">Desmonostoc muscorum LEGE 12446</name>
    <dbReference type="NCBI Taxonomy" id="1828758"/>
    <lineage>
        <taxon>Bacteria</taxon>
        <taxon>Bacillati</taxon>
        <taxon>Cyanobacteriota</taxon>
        <taxon>Cyanophyceae</taxon>
        <taxon>Nostocales</taxon>
        <taxon>Nostocaceae</taxon>
        <taxon>Desmonostoc</taxon>
    </lineage>
</organism>
<accession>A0A8J6ZNN2</accession>
<evidence type="ECO:0000313" key="5">
    <source>
        <dbReference type="EMBL" id="MBE9022431.1"/>
    </source>
</evidence>
<dbReference type="Proteomes" id="UP000622533">
    <property type="component" value="Unassembled WGS sequence"/>
</dbReference>
<keyword evidence="1" id="KW-0436">Ligase</keyword>
<dbReference type="GO" id="GO:0006418">
    <property type="term" value="P:tRNA aminoacylation for protein translation"/>
    <property type="evidence" value="ECO:0007669"/>
    <property type="project" value="InterPro"/>
</dbReference>
<evidence type="ECO:0000256" key="1">
    <source>
        <dbReference type="ARBA" id="ARBA00022598"/>
    </source>
</evidence>
<evidence type="ECO:0000256" key="2">
    <source>
        <dbReference type="ARBA" id="ARBA00022741"/>
    </source>
</evidence>
<keyword evidence="3" id="KW-0067">ATP-binding</keyword>
<dbReference type="AlphaFoldDB" id="A0A8J6ZNN2"/>
<keyword evidence="6" id="KW-1185">Reference proteome</keyword>
<dbReference type="GO" id="GO:0004812">
    <property type="term" value="F:aminoacyl-tRNA ligase activity"/>
    <property type="evidence" value="ECO:0007669"/>
    <property type="project" value="InterPro"/>
</dbReference>
<proteinExistence type="predicted"/>
<evidence type="ECO:0000256" key="3">
    <source>
        <dbReference type="ARBA" id="ARBA00022840"/>
    </source>
</evidence>
<evidence type="ECO:0000259" key="4">
    <source>
        <dbReference type="Pfam" id="PF06827"/>
    </source>
</evidence>
<comment type="caution">
    <text evidence="5">The sequence shown here is derived from an EMBL/GenBank/DDBJ whole genome shotgun (WGS) entry which is preliminary data.</text>
</comment>
<dbReference type="SUPFAM" id="SSF47323">
    <property type="entry name" value="Anticodon-binding domain of a subclass of class I aminoacyl-tRNA synthetases"/>
    <property type="match status" value="1"/>
</dbReference>
<gene>
    <name evidence="5" type="ORF">IQ276_08315</name>
</gene>
<keyword evidence="2" id="KW-0547">Nucleotide-binding</keyword>
<feature type="domain" description="Zinc finger FPG/IleRS-type" evidence="4">
    <location>
        <begin position="5"/>
        <end position="33"/>
    </location>
</feature>